<gene>
    <name evidence="2" type="ORF">CXX69_03830</name>
</gene>
<comment type="caution">
    <text evidence="2">The sequence shown here is derived from an EMBL/GenBank/DDBJ whole genome shotgun (WGS) entry which is preliminary data.</text>
</comment>
<accession>A0A2V3HR33</accession>
<name>A0A2V3HR33_9ARCH</name>
<reference evidence="2 3" key="1">
    <citation type="journal article" date="2015" name="Nat. Commun.">
        <title>Genomic and transcriptomic evidence for scavenging of diverse organic compounds by widespread deep-sea archaea.</title>
        <authorList>
            <person name="Li M."/>
            <person name="Baker B.J."/>
            <person name="Anantharaman K."/>
            <person name="Jain S."/>
            <person name="Breier J.A."/>
            <person name="Dick G.J."/>
        </authorList>
    </citation>
    <scope>NUCLEOTIDE SEQUENCE [LARGE SCALE GENOMIC DNA]</scope>
    <source>
        <strain evidence="2">Cayman_51_deep</strain>
    </source>
</reference>
<dbReference type="EMBL" id="PSPG01000007">
    <property type="protein sequence ID" value="PXF21560.1"/>
    <property type="molecule type" value="Genomic_DNA"/>
</dbReference>
<dbReference type="AlphaFoldDB" id="A0A2V3HR33"/>
<evidence type="ECO:0000256" key="1">
    <source>
        <dbReference type="SAM" id="MobiDB-lite"/>
    </source>
</evidence>
<evidence type="ECO:0000313" key="3">
    <source>
        <dbReference type="Proteomes" id="UP000248161"/>
    </source>
</evidence>
<organism evidence="2 3">
    <name type="scientific">Candidatus Thalassarchaeum betae</name>
    <dbReference type="NCBI Taxonomy" id="2599289"/>
    <lineage>
        <taxon>Archaea</taxon>
        <taxon>Methanobacteriati</taxon>
        <taxon>Thermoplasmatota</taxon>
        <taxon>Candidatus Poseidoniia</taxon>
        <taxon>Candidatus Poseidoniales</taxon>
        <taxon>Candidatus Thalassarchaeaceae</taxon>
        <taxon>Candidatus Thalassarchaeum</taxon>
    </lineage>
</organism>
<dbReference type="Proteomes" id="UP000248161">
    <property type="component" value="Unassembled WGS sequence"/>
</dbReference>
<protein>
    <submittedName>
        <fullName evidence="2">Uncharacterized protein</fullName>
    </submittedName>
</protein>
<sequence length="70" mass="7732">MLFMDRNLDLHIAALIFLSGTQGLVSGTEEGDVGTTNAMTRKEEDTEDPIPAPMLRNALVLPFFPREPMV</sequence>
<proteinExistence type="predicted"/>
<evidence type="ECO:0000313" key="2">
    <source>
        <dbReference type="EMBL" id="PXF21560.1"/>
    </source>
</evidence>
<feature type="region of interest" description="Disordered" evidence="1">
    <location>
        <begin position="28"/>
        <end position="50"/>
    </location>
</feature>